<dbReference type="PROSITE" id="PS01110">
    <property type="entry name" value="RNA_POL_H_23KD"/>
    <property type="match status" value="1"/>
</dbReference>
<dbReference type="PANTHER" id="PTHR33741:SF5">
    <property type="entry name" value="TRANSMEMBRANE PROTEIN DDB_G0269096-RELATED"/>
    <property type="match status" value="1"/>
</dbReference>
<dbReference type="EMBL" id="CABFNO020001317">
    <property type="protein sequence ID" value="CAG9980398.1"/>
    <property type="molecule type" value="Genomic_DNA"/>
</dbReference>
<feature type="region of interest" description="Disordered" evidence="1">
    <location>
        <begin position="229"/>
        <end position="289"/>
    </location>
</feature>
<feature type="compositionally biased region" description="Polar residues" evidence="1">
    <location>
        <begin position="266"/>
        <end position="287"/>
    </location>
</feature>
<keyword evidence="2" id="KW-1133">Transmembrane helix</keyword>
<dbReference type="Proteomes" id="UP000754883">
    <property type="component" value="Unassembled WGS sequence"/>
</dbReference>
<evidence type="ECO:0000256" key="1">
    <source>
        <dbReference type="SAM" id="MobiDB-lite"/>
    </source>
</evidence>
<protein>
    <recommendedName>
        <fullName evidence="3">HPP transmembrane region domain-containing protein</fullName>
    </recommendedName>
</protein>
<dbReference type="InterPro" id="IPR020608">
    <property type="entry name" value="RNA_pol_subH/Rpb5_CS"/>
</dbReference>
<organism evidence="4 5">
    <name type="scientific">Clonostachys byssicola</name>
    <dbReference type="NCBI Taxonomy" id="160290"/>
    <lineage>
        <taxon>Eukaryota</taxon>
        <taxon>Fungi</taxon>
        <taxon>Dikarya</taxon>
        <taxon>Ascomycota</taxon>
        <taxon>Pezizomycotina</taxon>
        <taxon>Sordariomycetes</taxon>
        <taxon>Hypocreomycetidae</taxon>
        <taxon>Hypocreales</taxon>
        <taxon>Bionectriaceae</taxon>
        <taxon>Clonostachys</taxon>
    </lineage>
</organism>
<feature type="transmembrane region" description="Helical" evidence="2">
    <location>
        <begin position="53"/>
        <end position="73"/>
    </location>
</feature>
<reference evidence="4 5" key="2">
    <citation type="submission" date="2021-10" db="EMBL/GenBank/DDBJ databases">
        <authorList>
            <person name="Piombo E."/>
        </authorList>
    </citation>
    <scope>NUCLEOTIDE SEQUENCE [LARGE SCALE GENOMIC DNA]</scope>
</reference>
<feature type="transmembrane region" description="Helical" evidence="2">
    <location>
        <begin position="80"/>
        <end position="98"/>
    </location>
</feature>
<dbReference type="PANTHER" id="PTHR33741">
    <property type="entry name" value="TRANSMEMBRANE PROTEIN DDB_G0269096-RELATED"/>
    <property type="match status" value="1"/>
</dbReference>
<proteinExistence type="predicted"/>
<feature type="transmembrane region" description="Helical" evidence="2">
    <location>
        <begin position="110"/>
        <end position="129"/>
    </location>
</feature>
<evidence type="ECO:0000313" key="4">
    <source>
        <dbReference type="EMBL" id="CAG9980398.1"/>
    </source>
</evidence>
<accession>A0A9N9XWY8</accession>
<evidence type="ECO:0000313" key="5">
    <source>
        <dbReference type="Proteomes" id="UP000754883"/>
    </source>
</evidence>
<dbReference type="InterPro" id="IPR058581">
    <property type="entry name" value="TM_HPP"/>
</dbReference>
<reference evidence="5" key="1">
    <citation type="submission" date="2019-06" db="EMBL/GenBank/DDBJ databases">
        <authorList>
            <person name="Broberg M."/>
        </authorList>
    </citation>
    <scope>NUCLEOTIDE SEQUENCE [LARGE SCALE GENOMIC DNA]</scope>
</reference>
<feature type="compositionally biased region" description="Basic and acidic residues" evidence="1">
    <location>
        <begin position="240"/>
        <end position="258"/>
    </location>
</feature>
<dbReference type="AlphaFoldDB" id="A0A9N9XWY8"/>
<comment type="caution">
    <text evidence="4">The sequence shown here is derived from an EMBL/GenBank/DDBJ whole genome shotgun (WGS) entry which is preliminary data.</text>
</comment>
<dbReference type="InterPro" id="IPR007065">
    <property type="entry name" value="HPP"/>
</dbReference>
<keyword evidence="2" id="KW-0812">Transmembrane</keyword>
<feature type="transmembrane region" description="Helical" evidence="2">
    <location>
        <begin position="175"/>
        <end position="200"/>
    </location>
</feature>
<keyword evidence="5" id="KW-1185">Reference proteome</keyword>
<dbReference type="Pfam" id="PF04982">
    <property type="entry name" value="TM_HPP"/>
    <property type="match status" value="1"/>
</dbReference>
<sequence length="322" mass="35289">MDPRYWTFDVDRYINRAIPPPPWRHIPYPVARFLGHRREGDQPQGTGNLVPIFWAWIGVFCGVSVIEAVAAHIPSFKDHAAPIIVGSFGAAAVLEFYAIESPLAQPRNAFFGQIISAVVGIAICKLFLLSDDFESLRWLGGALACASATALMALTKTVHPPAGATALLAVTDDKIVGMGWFLLPVMMLGCVLMLSVAMLINNLMRRFPVYWWTPEDLRKGKRHEMLETKLSNHGRGGAGSEKELGRAVQDEQEKKGGDETDLEAGGNSSTWVSSAVSTGNDTTISETDGSEVVVRRGHIVVPEHILLTQEEKLFLEELANRL</sequence>
<gene>
    <name evidence="4" type="ORF">CBYS24578_00007362</name>
</gene>
<feature type="transmembrane region" description="Helical" evidence="2">
    <location>
        <begin position="136"/>
        <end position="155"/>
    </location>
</feature>
<evidence type="ECO:0000256" key="2">
    <source>
        <dbReference type="SAM" id="Phobius"/>
    </source>
</evidence>
<keyword evidence="2" id="KW-0472">Membrane</keyword>
<evidence type="ECO:0000259" key="3">
    <source>
        <dbReference type="Pfam" id="PF04982"/>
    </source>
</evidence>
<feature type="domain" description="HPP transmembrane region" evidence="3">
    <location>
        <begin position="47"/>
        <end position="207"/>
    </location>
</feature>
<name>A0A9N9XWY8_9HYPO</name>
<dbReference type="OrthoDB" id="2016548at2759"/>